<reference evidence="2 3" key="1">
    <citation type="submission" date="2022-10" db="EMBL/GenBank/DDBJ databases">
        <title>The complete genomes of actinobacterial strains from the NBC collection.</title>
        <authorList>
            <person name="Joergensen T.S."/>
            <person name="Alvarez Arevalo M."/>
            <person name="Sterndorff E.B."/>
            <person name="Faurdal D."/>
            <person name="Vuksanovic O."/>
            <person name="Mourched A.-S."/>
            <person name="Charusanti P."/>
            <person name="Shaw S."/>
            <person name="Blin K."/>
            <person name="Weber T."/>
        </authorList>
    </citation>
    <scope>NUCLEOTIDE SEQUENCE [LARGE SCALE GENOMIC DNA]</scope>
    <source>
        <strain evidence="2 3">NBC_01413</strain>
    </source>
</reference>
<dbReference type="Proteomes" id="UP001621418">
    <property type="component" value="Chromosome"/>
</dbReference>
<evidence type="ECO:0000313" key="3">
    <source>
        <dbReference type="Proteomes" id="UP001621418"/>
    </source>
</evidence>
<dbReference type="GeneID" id="91377291"/>
<dbReference type="EMBL" id="CP109527">
    <property type="protein sequence ID" value="WTY34464.1"/>
    <property type="molecule type" value="Genomic_DNA"/>
</dbReference>
<evidence type="ECO:0000313" key="2">
    <source>
        <dbReference type="EMBL" id="WTY34464.1"/>
    </source>
</evidence>
<feature type="compositionally biased region" description="Basic and acidic residues" evidence="1">
    <location>
        <begin position="51"/>
        <end position="61"/>
    </location>
</feature>
<organism evidence="2 3">
    <name type="scientific">Nocardia salmonicida</name>
    <dbReference type="NCBI Taxonomy" id="53431"/>
    <lineage>
        <taxon>Bacteria</taxon>
        <taxon>Bacillati</taxon>
        <taxon>Actinomycetota</taxon>
        <taxon>Actinomycetes</taxon>
        <taxon>Mycobacteriales</taxon>
        <taxon>Nocardiaceae</taxon>
        <taxon>Nocardia</taxon>
    </lineage>
</organism>
<evidence type="ECO:0000256" key="1">
    <source>
        <dbReference type="SAM" id="MobiDB-lite"/>
    </source>
</evidence>
<name>A0ABZ1N3D3_9NOCA</name>
<proteinExistence type="predicted"/>
<dbReference type="RefSeq" id="WP_328663169.1">
    <property type="nucleotide sequence ID" value="NZ_CP108014.1"/>
</dbReference>
<accession>A0ABZ1N3D3</accession>
<feature type="region of interest" description="Disordered" evidence="1">
    <location>
        <begin position="39"/>
        <end position="61"/>
    </location>
</feature>
<keyword evidence="3" id="KW-1185">Reference proteome</keyword>
<protein>
    <submittedName>
        <fullName evidence="2">Uncharacterized protein</fullName>
    </submittedName>
</protein>
<sequence>MDRLDIVAQWRRDIAIADNDGDAAVRHLHGDVAAVIGVEGQHGLTTENDESDRRTGTHGED</sequence>
<gene>
    <name evidence="2" type="ORF">OG308_24505</name>
</gene>